<dbReference type="Gene3D" id="3.30.365.10">
    <property type="entry name" value="Aldehyde oxidase/xanthine dehydrogenase, molybdopterin binding domain"/>
    <property type="match status" value="4"/>
</dbReference>
<dbReference type="GO" id="GO:0004854">
    <property type="term" value="F:xanthine dehydrogenase activity"/>
    <property type="evidence" value="ECO:0007669"/>
    <property type="project" value="UniProtKB-EC"/>
</dbReference>
<dbReference type="Pfam" id="PF01799">
    <property type="entry name" value="Fer2_2"/>
    <property type="match status" value="1"/>
</dbReference>
<keyword evidence="9 18" id="KW-0274">FAD</keyword>
<dbReference type="InterPro" id="IPR036683">
    <property type="entry name" value="CO_DH_flav_C_dom_sf"/>
</dbReference>
<evidence type="ECO:0000256" key="14">
    <source>
        <dbReference type="ARBA" id="ARBA00034078"/>
    </source>
</evidence>
<proteinExistence type="inferred from homology"/>
<keyword evidence="8 19" id="KW-0479">Metal-binding</keyword>
<dbReference type="STRING" id="81972.D7M437"/>
<feature type="binding site" evidence="19">
    <location>
        <position position="830"/>
    </location>
    <ligand>
        <name>Mo-molybdopterin</name>
        <dbReference type="ChEBI" id="CHEBI:71302"/>
    </ligand>
    <ligandPart>
        <name>Mo</name>
        <dbReference type="ChEBI" id="CHEBI:28685"/>
    </ligandPart>
</feature>
<comment type="similarity">
    <text evidence="2">Belongs to the xanthine dehydrogenase family.</text>
</comment>
<gene>
    <name evidence="22" type="ORF">ARALYDRAFT_912004</name>
</gene>
<evidence type="ECO:0000256" key="12">
    <source>
        <dbReference type="ARBA" id="ARBA00023014"/>
    </source>
</evidence>
<evidence type="ECO:0000256" key="11">
    <source>
        <dbReference type="ARBA" id="ARBA00023004"/>
    </source>
</evidence>
<dbReference type="InterPro" id="IPR005107">
    <property type="entry name" value="CO_DH_flav_C"/>
</dbReference>
<evidence type="ECO:0000256" key="5">
    <source>
        <dbReference type="ARBA" id="ARBA00022505"/>
    </source>
</evidence>
<dbReference type="KEGG" id="aly:9310998"/>
<dbReference type="GO" id="GO:0005506">
    <property type="term" value="F:iron ion binding"/>
    <property type="evidence" value="ECO:0007669"/>
    <property type="project" value="InterPro"/>
</dbReference>
<feature type="binding site" evidence="19">
    <location>
        <position position="162"/>
    </location>
    <ligand>
        <name>[2Fe-2S] cluster</name>
        <dbReference type="ChEBI" id="CHEBI:190135"/>
        <label>2</label>
    </ligand>
</feature>
<evidence type="ECO:0000256" key="16">
    <source>
        <dbReference type="ARBA" id="ARBA00049517"/>
    </source>
</evidence>
<evidence type="ECO:0000256" key="10">
    <source>
        <dbReference type="ARBA" id="ARBA00023002"/>
    </source>
</evidence>
<keyword evidence="12 19" id="KW-0411">Iron-sulfur</keyword>
<evidence type="ECO:0000259" key="21">
    <source>
        <dbReference type="PROSITE" id="PS51387"/>
    </source>
</evidence>
<dbReference type="SUPFAM" id="SSF47741">
    <property type="entry name" value="CO dehydrogenase ISP C-domain like"/>
    <property type="match status" value="1"/>
</dbReference>
<reference evidence="23" key="1">
    <citation type="journal article" date="2011" name="Nat. Genet.">
        <title>The Arabidopsis lyrata genome sequence and the basis of rapid genome size change.</title>
        <authorList>
            <person name="Hu T.T."/>
            <person name="Pattyn P."/>
            <person name="Bakker E.G."/>
            <person name="Cao J."/>
            <person name="Cheng J.-F."/>
            <person name="Clark R.M."/>
            <person name="Fahlgren N."/>
            <person name="Fawcett J.A."/>
            <person name="Grimwood J."/>
            <person name="Gundlach H."/>
            <person name="Haberer G."/>
            <person name="Hollister J.D."/>
            <person name="Ossowski S."/>
            <person name="Ottilar R.P."/>
            <person name="Salamov A.A."/>
            <person name="Schneeberger K."/>
            <person name="Spannagl M."/>
            <person name="Wang X."/>
            <person name="Yang L."/>
            <person name="Nasrallah M.E."/>
            <person name="Bergelson J."/>
            <person name="Carrington J.C."/>
            <person name="Gaut B.S."/>
            <person name="Schmutz J."/>
            <person name="Mayer K.F.X."/>
            <person name="Van de Peer Y."/>
            <person name="Grigoriev I.V."/>
            <person name="Nordborg M."/>
            <person name="Weigel D."/>
            <person name="Guo Y.-L."/>
        </authorList>
    </citation>
    <scope>NUCLEOTIDE SEQUENCE [LARGE SCALE GENOMIC DNA]</scope>
    <source>
        <strain evidence="23">cv. MN47</strain>
    </source>
</reference>
<comment type="cofactor">
    <cofactor evidence="19">
        <name>[2Fe-2S] cluster</name>
        <dbReference type="ChEBI" id="CHEBI:190135"/>
    </cofactor>
    <text evidence="19">Binds 2 [2Fe-2S] clusters.</text>
</comment>
<dbReference type="PROSITE" id="PS00197">
    <property type="entry name" value="2FE2S_FER_1"/>
    <property type="match status" value="1"/>
</dbReference>
<evidence type="ECO:0000256" key="6">
    <source>
        <dbReference type="ARBA" id="ARBA00022630"/>
    </source>
</evidence>
<comment type="cofactor">
    <cofactor evidence="14">
        <name>[2Fe-2S] cluster</name>
        <dbReference type="ChEBI" id="CHEBI:190135"/>
    </cofactor>
</comment>
<feature type="binding site" evidence="19">
    <location>
        <position position="64"/>
    </location>
    <ligand>
        <name>[2Fe-2S] cluster</name>
        <dbReference type="ChEBI" id="CHEBI:190135"/>
        <label>1</label>
    </ligand>
</feature>
<dbReference type="Pfam" id="PF01315">
    <property type="entry name" value="Ald_Xan_dh_C"/>
    <property type="match status" value="1"/>
</dbReference>
<dbReference type="SMART" id="SM01008">
    <property type="entry name" value="Ald_Xan_dh_C"/>
    <property type="match status" value="1"/>
</dbReference>
<comment type="catalytic activity">
    <reaction evidence="15">
        <text>xanthine + NAD(+) + H2O = urate + NADH + H(+)</text>
        <dbReference type="Rhea" id="RHEA:16669"/>
        <dbReference type="ChEBI" id="CHEBI:15377"/>
        <dbReference type="ChEBI" id="CHEBI:15378"/>
        <dbReference type="ChEBI" id="CHEBI:17712"/>
        <dbReference type="ChEBI" id="CHEBI:17775"/>
        <dbReference type="ChEBI" id="CHEBI:57540"/>
        <dbReference type="ChEBI" id="CHEBI:57945"/>
        <dbReference type="EC" id="1.17.1.4"/>
    </reaction>
</comment>
<dbReference type="Pfam" id="PF20256">
    <property type="entry name" value="MoCoBD_2"/>
    <property type="match status" value="1"/>
</dbReference>
<feature type="binding site" evidence="19">
    <location>
        <position position="164"/>
    </location>
    <ligand>
        <name>[2Fe-2S] cluster</name>
        <dbReference type="ChEBI" id="CHEBI:190135"/>
        <label>2</label>
    </ligand>
</feature>
<feature type="binding site" evidence="19">
    <location>
        <position position="86"/>
    </location>
    <ligand>
        <name>[2Fe-2S] cluster</name>
        <dbReference type="ChEBI" id="CHEBI:190135"/>
        <label>1</label>
    </ligand>
</feature>
<dbReference type="Pfam" id="PF00111">
    <property type="entry name" value="Fer2"/>
    <property type="match status" value="1"/>
</dbReference>
<feature type="binding site" evidence="18">
    <location>
        <position position="435"/>
    </location>
    <ligand>
        <name>FAD</name>
        <dbReference type="ChEBI" id="CHEBI:57692"/>
    </ligand>
</feature>
<feature type="binding site" evidence="18">
    <location>
        <position position="834"/>
    </location>
    <ligand>
        <name>substrate</name>
    </ligand>
</feature>
<evidence type="ECO:0000256" key="13">
    <source>
        <dbReference type="ARBA" id="ARBA00023027"/>
    </source>
</evidence>
<feature type="binding site" evidence="19">
    <location>
        <position position="1111"/>
    </location>
    <ligand>
        <name>Mo-molybdopterin</name>
        <dbReference type="ChEBI" id="CHEBI:71302"/>
    </ligand>
    <ligandPart>
        <name>Mo</name>
        <dbReference type="ChEBI" id="CHEBI:28685"/>
    </ligandPart>
</feature>
<dbReference type="Gene3D" id="3.90.1170.50">
    <property type="entry name" value="Aldehyde oxidase/xanthine dehydrogenase, a/b hammerhead"/>
    <property type="match status" value="1"/>
</dbReference>
<dbReference type="GO" id="GO:0046110">
    <property type="term" value="P:xanthine metabolic process"/>
    <property type="evidence" value="ECO:0007669"/>
    <property type="project" value="UniProtKB-ARBA"/>
</dbReference>
<comment type="cofactor">
    <cofactor evidence="1 18">
        <name>FAD</name>
        <dbReference type="ChEBI" id="CHEBI:57692"/>
    </cofactor>
</comment>
<evidence type="ECO:0000256" key="3">
    <source>
        <dbReference type="ARBA" id="ARBA00011738"/>
    </source>
</evidence>
<dbReference type="InterPro" id="IPR036884">
    <property type="entry name" value="2Fe-2S-bd_dom_sf"/>
</dbReference>
<dbReference type="SUPFAM" id="SSF54665">
    <property type="entry name" value="CO dehydrogenase molybdoprotein N-domain-like"/>
    <property type="match status" value="1"/>
</dbReference>
<feature type="domain" description="FAD-binding PCMH-type" evidence="21">
    <location>
        <begin position="260"/>
        <end position="445"/>
    </location>
</feature>
<dbReference type="FunFam" id="3.10.20.30:FF:000015">
    <property type="entry name" value="Aldehyde oxidase 1"/>
    <property type="match status" value="1"/>
</dbReference>
<dbReference type="SMART" id="SM01092">
    <property type="entry name" value="CO_deh_flav_C"/>
    <property type="match status" value="1"/>
</dbReference>
<feature type="binding site" evidence="19">
    <location>
        <position position="129"/>
    </location>
    <ligand>
        <name>[2Fe-2S] cluster</name>
        <dbReference type="ChEBI" id="CHEBI:190135"/>
        <label>2</label>
    </ligand>
</feature>
<dbReference type="FunFam" id="3.30.465.10:FF:000004">
    <property type="entry name" value="Xanthine dehydrogenase/oxidase"/>
    <property type="match status" value="1"/>
</dbReference>
<evidence type="ECO:0000256" key="19">
    <source>
        <dbReference type="PIRSR" id="PIRSR000127-3"/>
    </source>
</evidence>
<dbReference type="PROSITE" id="PS51387">
    <property type="entry name" value="FAD_PCMH"/>
    <property type="match status" value="1"/>
</dbReference>
<dbReference type="Proteomes" id="UP000008694">
    <property type="component" value="Unassembled WGS sequence"/>
</dbReference>
<dbReference type="HOGENOM" id="CLU_001681_1_2_1"/>
<comment type="cofactor">
    <cofactor evidence="19">
        <name>Mo-molybdopterin</name>
        <dbReference type="ChEBI" id="CHEBI:71302"/>
    </cofactor>
    <text evidence="19">Binds 1 Mo-molybdopterin (Mo-MPT) cofactor per subunit.</text>
</comment>
<dbReference type="InterPro" id="IPR006058">
    <property type="entry name" value="2Fe2S_fd_BS"/>
</dbReference>
<evidence type="ECO:0000256" key="17">
    <source>
        <dbReference type="PIRSR" id="PIRSR000127-1"/>
    </source>
</evidence>
<evidence type="ECO:0000313" key="22">
    <source>
        <dbReference type="EMBL" id="EFH51190.1"/>
    </source>
</evidence>
<dbReference type="InterPro" id="IPR002888">
    <property type="entry name" value="2Fe-2S-bd"/>
</dbReference>
<keyword evidence="11 19" id="KW-0408">Iron</keyword>
<dbReference type="SUPFAM" id="SSF54292">
    <property type="entry name" value="2Fe-2S ferredoxin-like"/>
    <property type="match status" value="1"/>
</dbReference>
<dbReference type="Gene3D" id="3.10.20.30">
    <property type="match status" value="1"/>
</dbReference>
<dbReference type="FunFam" id="3.30.365.10:FF:000003">
    <property type="entry name" value="Aldehyde oxidase 1"/>
    <property type="match status" value="1"/>
</dbReference>
<dbReference type="eggNOG" id="KOG0430">
    <property type="taxonomic scope" value="Eukaryota"/>
</dbReference>
<feature type="binding site" evidence="18">
    <location>
        <position position="946"/>
    </location>
    <ligand>
        <name>substrate</name>
    </ligand>
</feature>
<feature type="binding site" evidence="18">
    <location>
        <position position="1042"/>
    </location>
    <ligand>
        <name>substrate</name>
    </ligand>
</feature>
<dbReference type="InterPro" id="IPR046867">
    <property type="entry name" value="AldOxase/xan_DH_MoCoBD2"/>
</dbReference>
<dbReference type="InterPro" id="IPR037165">
    <property type="entry name" value="AldOxase/xan_DH_Mopterin-bd_sf"/>
</dbReference>
<feature type="binding site" evidence="19">
    <location>
        <position position="799"/>
    </location>
    <ligand>
        <name>Mo-molybdopterin</name>
        <dbReference type="ChEBI" id="CHEBI:71302"/>
    </ligand>
    <ligandPart>
        <name>Mo</name>
        <dbReference type="ChEBI" id="CHEBI:28685"/>
    </ligandPart>
</feature>
<dbReference type="InterPro" id="IPR001041">
    <property type="entry name" value="2Fe-2S_ferredoxin-type"/>
</dbReference>
<dbReference type="Gene3D" id="3.30.390.50">
    <property type="entry name" value="CO dehydrogenase flavoprotein, C-terminal domain"/>
    <property type="match status" value="1"/>
</dbReference>
<dbReference type="InterPro" id="IPR036010">
    <property type="entry name" value="2Fe-2S_ferredoxin-like_sf"/>
</dbReference>
<dbReference type="Gene3D" id="3.30.465.10">
    <property type="match status" value="1"/>
</dbReference>
<dbReference type="InterPro" id="IPR036856">
    <property type="entry name" value="Ald_Oxase/Xan_DH_a/b_sf"/>
</dbReference>
<protein>
    <recommendedName>
        <fullName evidence="4">xanthine dehydrogenase</fullName>
        <ecNumber evidence="4">1.17.1.4</ecNumber>
    </recommendedName>
</protein>
<dbReference type="PIRSF" id="PIRSF000127">
    <property type="entry name" value="Xanthine_DH"/>
    <property type="match status" value="1"/>
</dbReference>
<dbReference type="InterPro" id="IPR008274">
    <property type="entry name" value="AldOxase/xan_DH_MoCoBD1"/>
</dbReference>
<evidence type="ECO:0000256" key="9">
    <source>
        <dbReference type="ARBA" id="ARBA00022827"/>
    </source>
</evidence>
<keyword evidence="23" id="KW-1185">Reference proteome</keyword>
<dbReference type="InterPro" id="IPR016169">
    <property type="entry name" value="FAD-bd_PCMH_sub2"/>
</dbReference>
<dbReference type="Gramene" id="scaffold_604061.1">
    <property type="protein sequence ID" value="scaffold_604061.1"/>
    <property type="gene ID" value="scaffold_604061.1"/>
</dbReference>
<feature type="binding site" evidence="18">
    <location>
        <begin position="288"/>
        <end position="295"/>
    </location>
    <ligand>
        <name>FAD</name>
        <dbReference type="ChEBI" id="CHEBI:57692"/>
    </ligand>
</feature>
<dbReference type="SUPFAM" id="SSF55447">
    <property type="entry name" value="CO dehydrogenase flavoprotein C-terminal domain-like"/>
    <property type="match status" value="1"/>
</dbReference>
<feature type="binding site" evidence="19">
    <location>
        <position position="56"/>
    </location>
    <ligand>
        <name>[2Fe-2S] cluster</name>
        <dbReference type="ChEBI" id="CHEBI:190135"/>
        <label>1</label>
    </ligand>
</feature>
<feature type="binding site" evidence="18">
    <location>
        <position position="368"/>
    </location>
    <ligand>
        <name>FAD</name>
        <dbReference type="ChEBI" id="CHEBI:57692"/>
    </ligand>
</feature>
<name>D7M437_ARALL</name>
<keyword evidence="7 19" id="KW-0001">2Fe-2S</keyword>
<dbReference type="FunFam" id="3.30.43.10:FF:000001">
    <property type="entry name" value="Xanthine dehydrogenase/oxidase"/>
    <property type="match status" value="1"/>
</dbReference>
<keyword evidence="13" id="KW-0520">NAD</keyword>
<dbReference type="Pfam" id="PF00941">
    <property type="entry name" value="FAD_binding_5"/>
    <property type="match status" value="1"/>
</dbReference>
<evidence type="ECO:0000256" key="1">
    <source>
        <dbReference type="ARBA" id="ARBA00001974"/>
    </source>
</evidence>
<dbReference type="Pfam" id="PF02738">
    <property type="entry name" value="MoCoBD_1"/>
    <property type="match status" value="1"/>
</dbReference>
<dbReference type="FunFam" id="1.10.150.120:FF:000012">
    <property type="entry name" value="Xanthine dehydrogenase 2"/>
    <property type="match status" value="1"/>
</dbReference>
<evidence type="ECO:0000256" key="15">
    <source>
        <dbReference type="ARBA" id="ARBA00049017"/>
    </source>
</evidence>
<dbReference type="InterPro" id="IPR016166">
    <property type="entry name" value="FAD-bd_PCMH"/>
</dbReference>
<evidence type="ECO:0000256" key="7">
    <source>
        <dbReference type="ARBA" id="ARBA00022714"/>
    </source>
</evidence>
<feature type="binding site" evidence="18">
    <location>
        <position position="453"/>
    </location>
    <ligand>
        <name>FAD</name>
        <dbReference type="ChEBI" id="CHEBI:57692"/>
    </ligand>
</feature>
<dbReference type="InterPro" id="IPR000674">
    <property type="entry name" value="Ald_Oxase/Xan_DH_a/b"/>
</dbReference>
<evidence type="ECO:0000256" key="2">
    <source>
        <dbReference type="ARBA" id="ARBA00006849"/>
    </source>
</evidence>
<evidence type="ECO:0000256" key="8">
    <source>
        <dbReference type="ARBA" id="ARBA00022723"/>
    </source>
</evidence>
<organism evidence="23">
    <name type="scientific">Arabidopsis lyrata subsp. lyrata</name>
    <name type="common">Lyre-leaved rock-cress</name>
    <dbReference type="NCBI Taxonomy" id="81972"/>
    <lineage>
        <taxon>Eukaryota</taxon>
        <taxon>Viridiplantae</taxon>
        <taxon>Streptophyta</taxon>
        <taxon>Embryophyta</taxon>
        <taxon>Tracheophyta</taxon>
        <taxon>Spermatophyta</taxon>
        <taxon>Magnoliopsida</taxon>
        <taxon>eudicotyledons</taxon>
        <taxon>Gunneridae</taxon>
        <taxon>Pentapetalae</taxon>
        <taxon>rosids</taxon>
        <taxon>malvids</taxon>
        <taxon>Brassicales</taxon>
        <taxon>Brassicaceae</taxon>
        <taxon>Camelineae</taxon>
        <taxon>Arabidopsis</taxon>
    </lineage>
</organism>
<dbReference type="Gene3D" id="3.30.43.10">
    <property type="entry name" value="Uridine Diphospho-n-acetylenolpyruvylglucosamine Reductase, domain 2"/>
    <property type="match status" value="1"/>
</dbReference>
<evidence type="ECO:0000259" key="20">
    <source>
        <dbReference type="PROSITE" id="PS51085"/>
    </source>
</evidence>
<dbReference type="Pfam" id="PF03450">
    <property type="entry name" value="CO_deh_flav_C"/>
    <property type="match status" value="1"/>
</dbReference>
<dbReference type="SUPFAM" id="SSF56003">
    <property type="entry name" value="Molybdenum cofactor-binding domain"/>
    <property type="match status" value="1"/>
</dbReference>
<dbReference type="InterPro" id="IPR002346">
    <property type="entry name" value="Mopterin_DH_FAD-bd"/>
</dbReference>
<feature type="binding site" evidence="19">
    <location>
        <position position="61"/>
    </location>
    <ligand>
        <name>[2Fe-2S] cluster</name>
        <dbReference type="ChEBI" id="CHEBI:190135"/>
        <label>1</label>
    </ligand>
</feature>
<keyword evidence="6" id="KW-0285">Flavoprotein</keyword>
<evidence type="ECO:0000256" key="18">
    <source>
        <dbReference type="PIRSR" id="PIRSR000127-2"/>
    </source>
</evidence>
<dbReference type="EMBL" id="GL348718">
    <property type="protein sequence ID" value="EFH51190.1"/>
    <property type="molecule type" value="Genomic_DNA"/>
</dbReference>
<dbReference type="FunFam" id="3.30.365.10:FF:000004">
    <property type="entry name" value="Xanthine dehydrogenase oxidase"/>
    <property type="match status" value="1"/>
</dbReference>
<dbReference type="PANTHER" id="PTHR45444">
    <property type="entry name" value="XANTHINE DEHYDROGENASE"/>
    <property type="match status" value="1"/>
</dbReference>
<feature type="binding site" evidence="19">
    <location>
        <position position="126"/>
    </location>
    <ligand>
        <name>[2Fe-2S] cluster</name>
        <dbReference type="ChEBI" id="CHEBI:190135"/>
        <label>2</label>
    </ligand>
</feature>
<dbReference type="EC" id="1.17.1.4" evidence="4"/>
<dbReference type="InterPro" id="IPR036318">
    <property type="entry name" value="FAD-bd_PCMH-like_sf"/>
</dbReference>
<dbReference type="GO" id="GO:0071949">
    <property type="term" value="F:FAD binding"/>
    <property type="evidence" value="ECO:0007669"/>
    <property type="project" value="InterPro"/>
</dbReference>
<dbReference type="InterPro" id="IPR016208">
    <property type="entry name" value="Ald_Oxase/xanthine_DH-like"/>
</dbReference>
<accession>D7M437</accession>
<comment type="catalytic activity">
    <reaction evidence="16">
        <text>hypoxanthine + NAD(+) + H2O = xanthine + NADH + H(+)</text>
        <dbReference type="Rhea" id="RHEA:24670"/>
        <dbReference type="ChEBI" id="CHEBI:15377"/>
        <dbReference type="ChEBI" id="CHEBI:15378"/>
        <dbReference type="ChEBI" id="CHEBI:17368"/>
        <dbReference type="ChEBI" id="CHEBI:17712"/>
        <dbReference type="ChEBI" id="CHEBI:57540"/>
        <dbReference type="ChEBI" id="CHEBI:57945"/>
        <dbReference type="EC" id="1.17.1.4"/>
    </reaction>
</comment>
<dbReference type="PANTHER" id="PTHR45444:SF3">
    <property type="entry name" value="XANTHINE DEHYDROGENASE"/>
    <property type="match status" value="1"/>
</dbReference>
<keyword evidence="10" id="KW-0560">Oxidoreductase</keyword>
<feature type="domain" description="2Fe-2S ferredoxin-type" evidence="20">
    <location>
        <begin position="18"/>
        <end position="104"/>
    </location>
</feature>
<feature type="active site" description="Proton acceptor" evidence="17">
    <location>
        <position position="1300"/>
    </location>
</feature>
<feature type="binding site" evidence="19">
    <location>
        <position position="944"/>
    </location>
    <ligand>
        <name>Mo-molybdopterin</name>
        <dbReference type="ChEBI" id="CHEBI:71302"/>
    </ligand>
    <ligandPart>
        <name>Mo</name>
        <dbReference type="ChEBI" id="CHEBI:28685"/>
    </ligandPart>
</feature>
<dbReference type="GO" id="GO:0051537">
    <property type="term" value="F:2 iron, 2 sulfur cluster binding"/>
    <property type="evidence" value="ECO:0007669"/>
    <property type="project" value="UniProtKB-KW"/>
</dbReference>
<dbReference type="FunFam" id="3.90.1170.50:FF:000001">
    <property type="entry name" value="Aldehyde oxidase 1"/>
    <property type="match status" value="1"/>
</dbReference>
<dbReference type="FunFam" id="3.30.390.50:FF:000001">
    <property type="entry name" value="Xanthine dehydrogenase oxidase"/>
    <property type="match status" value="1"/>
</dbReference>
<dbReference type="PROSITE" id="PS51085">
    <property type="entry name" value="2FE2S_FER_2"/>
    <property type="match status" value="1"/>
</dbReference>
<dbReference type="SUPFAM" id="SSF56176">
    <property type="entry name" value="FAD-binding/transporter-associated domain-like"/>
    <property type="match status" value="1"/>
</dbReference>
<dbReference type="Gene3D" id="1.10.150.120">
    <property type="entry name" value="[2Fe-2S]-binding domain"/>
    <property type="match status" value="1"/>
</dbReference>
<evidence type="ECO:0000256" key="4">
    <source>
        <dbReference type="ARBA" id="ARBA00013123"/>
    </source>
</evidence>
<evidence type="ECO:0000313" key="23">
    <source>
        <dbReference type="Proteomes" id="UP000008694"/>
    </source>
</evidence>
<keyword evidence="5 19" id="KW-0500">Molybdenum</keyword>
<dbReference type="InterPro" id="IPR012675">
    <property type="entry name" value="Beta-grasp_dom_sf"/>
</dbReference>
<dbReference type="InterPro" id="IPR016167">
    <property type="entry name" value="FAD-bd_PCMH_sub1"/>
</dbReference>
<feature type="binding site" evidence="18">
    <location>
        <position position="391"/>
    </location>
    <ligand>
        <name>FAD</name>
        <dbReference type="ChEBI" id="CHEBI:57692"/>
    </ligand>
</feature>
<comment type="subunit">
    <text evidence="3">Homodimer.</text>
</comment>
<dbReference type="OrthoDB" id="8300278at2759"/>
<sequence length="1365" mass="150614">MGSLKNEGEMEQTGDEFMEAILYVNGVRRVLPGGLAHMTLLEYLRDLGLTGTKLGCGEGGCGACTVMVSSYDRKLNRCVHYAVNACLAPLYSVEGMHVISIEGVAHRKLGLHPLQESLASSHGSQCGFCTPGFIMSMYALLRSNKNSPCEEEIEECLAGNLCRCTGYRPIVDAFRVFAKTNDALYSGLSSLSLQDGLSICPSTGRPCSCGSTKTNEAATCNDTRFQPISYSDIDGAKYTEKELIFPPELLMRKLAPLKLRGKGGLIWYRPVRLQYLLDLKAKHPDAKLVVGNTEVGIEMRLKKLQYRVLISVAQVPELNTVNVNDNGVEVGSALRLSELLRLFRKVVKERPAHETSVCKAFIEQLKWFAGTQIRNVACIGGNICTASPISDLNPLWMASRAEFRIINCNGDIRSIPAKDFFRGYRKVDMESNEILLSVFLPWTRPLEYVKEFKQAHRRDDDIAIVNGGMRVFLEERGQELCVSDVSIAFGGVAEVSLCARKTEEFLIGKNWNRGLLQDALKVIQSDVLIKEDSPGGMVEFRKSLTLSFFFKFFLWVSHHIHDIKPTIETFPSSHMSAMQSFSQHCRIGRQDYETVKQGTSIGLPEVHLSARIQVTGEAEYTDDTPVPPNTLHAALVLSQMPHARILSIDDSDTKYSPGFAGLFLAKDVPADNMIGPVVADEELFATDVVTCVGQVIGVVVADTHENAKTAAGKVKVEYEELPAILSIKEAIDAKSFHPNTEKRLTKGDVELCFRSGQCDRIIEGEVQMGGQEHFYMEPHGSLVWTIDGGNEVHMLSSTQDPHRHQNYVSRVLGLPMSKVVCKTKRIGGGFGGKETRSGFIAAAASVPSYLLNRPVKLILDRDVDMMISGHRHSFVGKYKVGFTNEGKILAYDLEIYNNGGNSLDLSSAILEIAMFHSDNVYEIPHVRITGSVCFTNFPSNTAFRGFGGPQGMLITENWIQRIAAELDRSPEEIKEMNFQVEGSMTHYSQYLQHCTLHQLWKELKVSCNFLKARSEVNEFNSHNRWKKRGVAMIPTKFGVSFTKKFMNQAGALVHVYTDGTVLVTHGGVEMGQGLHTKVAQVAASAFNIPLSSVFVSETSTDKVPNASPTAASVSSDMYGAAVLDACQQIKARMEPVASKLNTNSFAELAGACYFQRIDLSAHGFHIVPDIGFDWISGKGNPFRYYTYGAAFAEVEIDTLTGDFQTRTVDIILDLGYSLNPAIDIGQIEGAFVQGLGWVALEELKWGDAAHKWIKPGNLLTCGPGNYKIPTIHDIPFNFKVSLLKGNPNSKGIHSSKAVGEPPFFLASSVFFAIKDAIRAARAEMGLSNKWFPLDTPATPERIRMACFDEFTSPFVSKDFCPKLSV</sequence>